<dbReference type="Gene3D" id="1.10.287.130">
    <property type="match status" value="1"/>
</dbReference>
<feature type="transmembrane region" description="Helical" evidence="14">
    <location>
        <begin position="56"/>
        <end position="77"/>
    </location>
</feature>
<evidence type="ECO:0000313" key="18">
    <source>
        <dbReference type="Proteomes" id="UP000001114"/>
    </source>
</evidence>
<comment type="PTM">
    <text evidence="12">Activation requires a sequential transfer of a phosphate group from a His in the primary transmitter domain, to an Asp in the receiver domain and to a His in the secondary transmitter domain.</text>
</comment>
<feature type="modified residue" description="4-aspartylphosphate" evidence="12 13">
    <location>
        <position position="381"/>
    </location>
</feature>
<dbReference type="InterPro" id="IPR004358">
    <property type="entry name" value="Sig_transdc_His_kin-like_C"/>
</dbReference>
<dbReference type="InterPro" id="IPR008207">
    <property type="entry name" value="Sig_transdc_His_kin_Hpt_dom"/>
</dbReference>
<accession>A6VMN3</accession>
<keyword evidence="3 11" id="KW-1003">Cell membrane</keyword>
<organism evidence="17 18">
    <name type="scientific">Actinobacillus succinogenes (strain ATCC 55618 / DSM 22257 / CCUG 43843 / 130Z)</name>
    <dbReference type="NCBI Taxonomy" id="339671"/>
    <lineage>
        <taxon>Bacteria</taxon>
        <taxon>Pseudomonadati</taxon>
        <taxon>Pseudomonadota</taxon>
        <taxon>Gammaproteobacteria</taxon>
        <taxon>Pasteurellales</taxon>
        <taxon>Pasteurellaceae</taxon>
        <taxon>Actinobacillus</taxon>
    </lineage>
</organism>
<dbReference type="Proteomes" id="UP000001114">
    <property type="component" value="Chromosome"/>
</dbReference>
<evidence type="ECO:0000256" key="6">
    <source>
        <dbReference type="ARBA" id="ARBA00022741"/>
    </source>
</evidence>
<dbReference type="OrthoDB" id="9770795at2"/>
<name>A6VMN3_ACTSZ</name>
<feature type="modified residue" description="Phosphohistidine; by autocatalysis" evidence="12">
    <location>
        <position position="103"/>
    </location>
</feature>
<dbReference type="PANTHER" id="PTHR45339">
    <property type="entry name" value="HYBRID SIGNAL TRANSDUCTION HISTIDINE KINASE J"/>
    <property type="match status" value="1"/>
</dbReference>
<proteinExistence type="predicted"/>
<dbReference type="CDD" id="cd17546">
    <property type="entry name" value="REC_hyHK_CKI1_RcsC-like"/>
    <property type="match status" value="1"/>
</dbReference>
<dbReference type="InterPro" id="IPR036641">
    <property type="entry name" value="HPT_dom_sf"/>
</dbReference>
<dbReference type="CDD" id="cd16922">
    <property type="entry name" value="HATPase_EvgS-ArcB-TorS-like"/>
    <property type="match status" value="1"/>
</dbReference>
<dbReference type="Gene3D" id="1.20.120.160">
    <property type="entry name" value="HPT domain"/>
    <property type="match status" value="1"/>
</dbReference>
<keyword evidence="6 11" id="KW-0547">Nucleotide-binding</keyword>
<dbReference type="GO" id="GO:0000155">
    <property type="term" value="F:phosphorelay sensor kinase activity"/>
    <property type="evidence" value="ECO:0007669"/>
    <property type="project" value="UniProtKB-UniRule"/>
</dbReference>
<dbReference type="SUPFAM" id="SSF47226">
    <property type="entry name" value="Histidine-containing phosphotransfer domain, HPT domain"/>
    <property type="match status" value="1"/>
</dbReference>
<dbReference type="Gene3D" id="3.30.565.10">
    <property type="entry name" value="Histidine kinase-like ATPase, C-terminal domain"/>
    <property type="match status" value="1"/>
</dbReference>
<dbReference type="PROSITE" id="PS50109">
    <property type="entry name" value="HIS_KIN"/>
    <property type="match status" value="1"/>
</dbReference>
<evidence type="ECO:0000256" key="4">
    <source>
        <dbReference type="ARBA" id="ARBA00022553"/>
    </source>
</evidence>
<dbReference type="InterPro" id="IPR005467">
    <property type="entry name" value="His_kinase_dom"/>
</dbReference>
<dbReference type="eggNOG" id="COG0784">
    <property type="taxonomic scope" value="Bacteria"/>
</dbReference>
<dbReference type="STRING" id="339671.Asuc_0860"/>
<dbReference type="FunFam" id="3.30.565.10:FF:000010">
    <property type="entry name" value="Sensor histidine kinase RcsC"/>
    <property type="match status" value="1"/>
</dbReference>
<keyword evidence="11" id="KW-0805">Transcription regulation</keyword>
<evidence type="ECO:0000259" key="16">
    <source>
        <dbReference type="PROSITE" id="PS50110"/>
    </source>
</evidence>
<keyword evidence="5 14" id="KW-0812">Transmembrane</keyword>
<dbReference type="InterPro" id="IPR040642">
    <property type="entry name" value="HKR_ArcB_TM"/>
</dbReference>
<sequence length="611" mass="68990">MKNVRHFTQRYIDWVIKLGRIKFSVLGFLVLAAFALLTHIILSFIVIGGIHWESLGYSIIFGLISAPFVIYFFTVLVERLELSRQDLARLIRDKTDLMATISHELRTPLNGIVGLTRILLDTPLTEEQKNYLNTINVSAVSLGNIFNDVIDLEKIDSRKLELYKKETDFFSFINDINHIAQFLAGQKNLTFELKTSPDLPHFLLIDATRLNQILWNLISNAVKFTEKGKVTLNIQRLSPKNFQFSVSDTGLGIPRGELAKIFGMYYQVENKQKAAGSGIGLSISKNIANLMNGNLTVSSEEGKGSTFILTIKAEPLEELHTISAVSVVSNLNILLVEDIELNILVTKSLLEKLGHRVDVAMTGEEAINRFEKNDYDLVLLDIQLPDMSGFEVAHFLRRGYETGLYDYLPPLVALTANVMQDKSVFRVKGMDDVLRKPLSVAALTECLARYFDDSAIPTGKHIGDQVKSAVEFGRDFDPAYAEDINFNHIDELTAVIGWQAYCQNLAHYQRARNDELNIRPVYEQFRLHPNERTKEQLCQAAHKLKGAAGSMGLHKVQSLADHIQHGEAMNWEADLLGWMTELETAENRSLQYLRSRHCKCGMKKENNSGSR</sequence>
<dbReference type="eggNOG" id="COG2205">
    <property type="taxonomic scope" value="Bacteria"/>
</dbReference>
<dbReference type="PANTHER" id="PTHR45339:SF1">
    <property type="entry name" value="HYBRID SIGNAL TRANSDUCTION HISTIDINE KINASE J"/>
    <property type="match status" value="1"/>
</dbReference>
<feature type="domain" description="Histidine kinase" evidence="15">
    <location>
        <begin position="100"/>
        <end position="315"/>
    </location>
</feature>
<evidence type="ECO:0000256" key="14">
    <source>
        <dbReference type="SAM" id="Phobius"/>
    </source>
</evidence>
<feature type="modified residue" description="Phosphohistidine" evidence="12">
    <location>
        <position position="542"/>
    </location>
</feature>
<keyword evidence="4 12" id="KW-0597">Phosphoprotein</keyword>
<keyword evidence="9 11" id="KW-0902">Two-component regulatory system</keyword>
<evidence type="ECO:0000256" key="3">
    <source>
        <dbReference type="ARBA" id="ARBA00022475"/>
    </source>
</evidence>
<gene>
    <name evidence="17" type="ordered locus">Asuc_0860</name>
</gene>
<evidence type="ECO:0000256" key="2">
    <source>
        <dbReference type="ARBA" id="ARBA00004651"/>
    </source>
</evidence>
<evidence type="ECO:0000256" key="9">
    <source>
        <dbReference type="ARBA" id="ARBA00023012"/>
    </source>
</evidence>
<evidence type="ECO:0000313" key="17">
    <source>
        <dbReference type="EMBL" id="ABR74230.1"/>
    </source>
</evidence>
<dbReference type="PRINTS" id="PR00344">
    <property type="entry name" value="BCTRLSENSOR"/>
</dbReference>
<dbReference type="EC" id="2.7.13.3" evidence="11"/>
<dbReference type="AlphaFoldDB" id="A6VMN3"/>
<feature type="domain" description="Response regulatory" evidence="16">
    <location>
        <begin position="332"/>
        <end position="451"/>
    </location>
</feature>
<evidence type="ECO:0000259" key="15">
    <source>
        <dbReference type="PROSITE" id="PS50109"/>
    </source>
</evidence>
<dbReference type="InterPro" id="IPR014409">
    <property type="entry name" value="Sig_transdc_His_kin_hyb_ArcB"/>
</dbReference>
<dbReference type="CDD" id="cd00082">
    <property type="entry name" value="HisKA"/>
    <property type="match status" value="1"/>
</dbReference>
<dbReference type="InterPro" id="IPR011006">
    <property type="entry name" value="CheY-like_superfamily"/>
</dbReference>
<dbReference type="Pfam" id="PF02518">
    <property type="entry name" value="HATPase_c"/>
    <property type="match status" value="1"/>
</dbReference>
<dbReference type="KEGG" id="asu:Asuc_0860"/>
<evidence type="ECO:0000256" key="11">
    <source>
        <dbReference type="PIRNR" id="PIRNR003182"/>
    </source>
</evidence>
<dbReference type="InterPro" id="IPR003594">
    <property type="entry name" value="HATPase_dom"/>
</dbReference>
<keyword evidence="18" id="KW-1185">Reference proteome</keyword>
<dbReference type="SUPFAM" id="SSF52172">
    <property type="entry name" value="CheY-like"/>
    <property type="match status" value="1"/>
</dbReference>
<keyword evidence="11" id="KW-0804">Transcription</keyword>
<dbReference type="PIRSF" id="PIRSF003182">
    <property type="entry name" value="ArcB"/>
    <property type="match status" value="1"/>
</dbReference>
<keyword evidence="10 11" id="KW-0472">Membrane</keyword>
<evidence type="ECO:0000256" key="8">
    <source>
        <dbReference type="ARBA" id="ARBA00022989"/>
    </source>
</evidence>
<evidence type="ECO:0000256" key="10">
    <source>
        <dbReference type="ARBA" id="ARBA00023136"/>
    </source>
</evidence>
<dbReference type="Gene3D" id="3.40.50.2300">
    <property type="match status" value="1"/>
</dbReference>
<protein>
    <recommendedName>
        <fullName evidence="11">Aerobic respiration control sensor protein</fullName>
        <ecNumber evidence="11">2.7.13.3</ecNumber>
    </recommendedName>
</protein>
<dbReference type="InterPro" id="IPR036890">
    <property type="entry name" value="HATPase_C_sf"/>
</dbReference>
<dbReference type="Gene3D" id="1.10.287.970">
    <property type="entry name" value="His Kinase A (phosphoacceptor) domain"/>
    <property type="match status" value="1"/>
</dbReference>
<dbReference type="Pfam" id="PF00072">
    <property type="entry name" value="Response_reg"/>
    <property type="match status" value="1"/>
</dbReference>
<comment type="catalytic activity">
    <reaction evidence="1 11">
        <text>ATP + protein L-histidine = ADP + protein N-phospho-L-histidine.</text>
        <dbReference type="EC" id="2.7.13.3"/>
    </reaction>
</comment>
<dbReference type="Pfam" id="PF00512">
    <property type="entry name" value="HisKA"/>
    <property type="match status" value="1"/>
</dbReference>
<dbReference type="SUPFAM" id="SSF55874">
    <property type="entry name" value="ATPase domain of HSP90 chaperone/DNA topoisomerase II/histidine kinase"/>
    <property type="match status" value="1"/>
</dbReference>
<dbReference type="InterPro" id="IPR001789">
    <property type="entry name" value="Sig_transdc_resp-reg_receiver"/>
</dbReference>
<dbReference type="GO" id="GO:0005886">
    <property type="term" value="C:plasma membrane"/>
    <property type="evidence" value="ECO:0007669"/>
    <property type="project" value="UniProtKB-SubCell"/>
</dbReference>
<dbReference type="InterPro" id="IPR027460">
    <property type="entry name" value="ArcB_TM_sf"/>
</dbReference>
<dbReference type="SMART" id="SM00448">
    <property type="entry name" value="REC"/>
    <property type="match status" value="1"/>
</dbReference>
<keyword evidence="11" id="KW-0808">Transferase</keyword>
<comment type="subcellular location">
    <subcellularLocation>
        <location evidence="11">Cell inner membrane</location>
        <topology evidence="11">Multi-pass membrane protein</topology>
    </subcellularLocation>
    <subcellularLocation>
        <location evidence="2">Cell membrane</location>
        <topology evidence="2">Multi-pass membrane protein</topology>
    </subcellularLocation>
</comment>
<dbReference type="SUPFAM" id="SSF47384">
    <property type="entry name" value="Homodimeric domain of signal transducing histidine kinase"/>
    <property type="match status" value="1"/>
</dbReference>
<keyword evidence="7 11" id="KW-0067">ATP-binding</keyword>
<keyword evidence="11" id="KW-0997">Cell inner membrane</keyword>
<evidence type="ECO:0000256" key="5">
    <source>
        <dbReference type="ARBA" id="ARBA00022692"/>
    </source>
</evidence>
<keyword evidence="8 14" id="KW-1133">Transmembrane helix</keyword>
<feature type="transmembrane region" description="Helical" evidence="14">
    <location>
        <begin position="21"/>
        <end position="50"/>
    </location>
</feature>
<reference evidence="18" key="1">
    <citation type="journal article" date="2010" name="BMC Genomics">
        <title>A genomic perspective on the potential of Actinobacillus succinogenes for industrial succinate production.</title>
        <authorList>
            <person name="McKinlay J.B."/>
            <person name="Laivenieks M."/>
            <person name="Schindler B.D."/>
            <person name="McKinlay A.A."/>
            <person name="Siddaramappa S."/>
            <person name="Challacombe J.F."/>
            <person name="Lowry S.R."/>
            <person name="Clum A."/>
            <person name="Lapidus A.L."/>
            <person name="Burkhart K.B."/>
            <person name="Harkins V."/>
            <person name="Vieille C."/>
        </authorList>
    </citation>
    <scope>NUCLEOTIDE SEQUENCE [LARGE SCALE GENOMIC DNA]</scope>
    <source>
        <strain evidence="18">ATCC 55618 / DSM 22257 / CCUG 43843 / 130Z</strain>
    </source>
</reference>
<dbReference type="SMART" id="SM00387">
    <property type="entry name" value="HATPase_c"/>
    <property type="match status" value="1"/>
</dbReference>
<dbReference type="Pfam" id="PF01627">
    <property type="entry name" value="Hpt"/>
    <property type="match status" value="1"/>
</dbReference>
<dbReference type="GO" id="GO:0005524">
    <property type="term" value="F:ATP binding"/>
    <property type="evidence" value="ECO:0007669"/>
    <property type="project" value="UniProtKB-UniRule"/>
</dbReference>
<dbReference type="PROSITE" id="PS50110">
    <property type="entry name" value="RESPONSE_REGULATORY"/>
    <property type="match status" value="1"/>
</dbReference>
<keyword evidence="11 17" id="KW-0418">Kinase</keyword>
<evidence type="ECO:0000256" key="12">
    <source>
        <dbReference type="PIRSR" id="PIRSR003182-50"/>
    </source>
</evidence>
<dbReference type="EMBL" id="CP000746">
    <property type="protein sequence ID" value="ABR74230.1"/>
    <property type="molecule type" value="Genomic_DNA"/>
</dbReference>
<dbReference type="RefSeq" id="WP_012072608.1">
    <property type="nucleotide sequence ID" value="NC_009655.1"/>
</dbReference>
<dbReference type="InterPro" id="IPR003661">
    <property type="entry name" value="HisK_dim/P_dom"/>
</dbReference>
<evidence type="ECO:0000256" key="13">
    <source>
        <dbReference type="PROSITE-ProRule" id="PRU00169"/>
    </source>
</evidence>
<dbReference type="Pfam" id="PF18415">
    <property type="entry name" value="HKR_ArcB_TM"/>
    <property type="match status" value="1"/>
</dbReference>
<dbReference type="InterPro" id="IPR036097">
    <property type="entry name" value="HisK_dim/P_sf"/>
</dbReference>
<evidence type="ECO:0000256" key="1">
    <source>
        <dbReference type="ARBA" id="ARBA00000085"/>
    </source>
</evidence>
<evidence type="ECO:0000256" key="7">
    <source>
        <dbReference type="ARBA" id="ARBA00022840"/>
    </source>
</evidence>
<dbReference type="HOGENOM" id="CLU_000445_114_15_6"/>
<dbReference type="SMART" id="SM00388">
    <property type="entry name" value="HisKA"/>
    <property type="match status" value="1"/>
</dbReference>